<comment type="similarity">
    <text evidence="1 4">Belongs to the heat shock protein 70 family.</text>
</comment>
<comment type="caution">
    <text evidence="5">The sequence shown here is derived from an EMBL/GenBank/DDBJ whole genome shotgun (WGS) entry which is preliminary data.</text>
</comment>
<dbReference type="STRING" id="1661398.A0A482VJV5"/>
<dbReference type="Gene3D" id="3.90.640.10">
    <property type="entry name" value="Actin, Chain A, domain 4"/>
    <property type="match status" value="1"/>
</dbReference>
<evidence type="ECO:0000256" key="4">
    <source>
        <dbReference type="RuleBase" id="RU003322"/>
    </source>
</evidence>
<keyword evidence="2 4" id="KW-0547">Nucleotide-binding</keyword>
<dbReference type="GO" id="GO:0140662">
    <property type="term" value="F:ATP-dependent protein folding chaperone"/>
    <property type="evidence" value="ECO:0007669"/>
    <property type="project" value="InterPro"/>
</dbReference>
<dbReference type="CDD" id="cd24028">
    <property type="entry name" value="ASKHA_NBD_HSP70_HSPA1-like"/>
    <property type="match status" value="1"/>
</dbReference>
<dbReference type="Gene3D" id="2.60.34.10">
    <property type="entry name" value="Substrate Binding Domain Of DNAk, Chain A, domain 1"/>
    <property type="match status" value="1"/>
</dbReference>
<proteinExistence type="inferred from homology"/>
<reference evidence="5 6" key="1">
    <citation type="submission" date="2017-03" db="EMBL/GenBank/DDBJ databases">
        <title>Genome of the blue death feigning beetle - Asbolus verrucosus.</title>
        <authorList>
            <person name="Rider S.D."/>
        </authorList>
    </citation>
    <scope>NUCLEOTIDE SEQUENCE [LARGE SCALE GENOMIC DNA]</scope>
    <source>
        <strain evidence="5">Butters</strain>
        <tissue evidence="5">Head and leg muscle</tissue>
    </source>
</reference>
<evidence type="ECO:0000256" key="3">
    <source>
        <dbReference type="ARBA" id="ARBA00022840"/>
    </source>
</evidence>
<dbReference type="FunFam" id="3.30.420.40:FF:000028">
    <property type="entry name" value="heat shock 70 kDa protein-like"/>
    <property type="match status" value="1"/>
</dbReference>
<evidence type="ECO:0000256" key="2">
    <source>
        <dbReference type="ARBA" id="ARBA00022741"/>
    </source>
</evidence>
<evidence type="ECO:0000256" key="1">
    <source>
        <dbReference type="ARBA" id="ARBA00007381"/>
    </source>
</evidence>
<organism evidence="5 6">
    <name type="scientific">Asbolus verrucosus</name>
    <name type="common">Desert ironclad beetle</name>
    <dbReference type="NCBI Taxonomy" id="1661398"/>
    <lineage>
        <taxon>Eukaryota</taxon>
        <taxon>Metazoa</taxon>
        <taxon>Ecdysozoa</taxon>
        <taxon>Arthropoda</taxon>
        <taxon>Hexapoda</taxon>
        <taxon>Insecta</taxon>
        <taxon>Pterygota</taxon>
        <taxon>Neoptera</taxon>
        <taxon>Endopterygota</taxon>
        <taxon>Coleoptera</taxon>
        <taxon>Polyphaga</taxon>
        <taxon>Cucujiformia</taxon>
        <taxon>Tenebrionidae</taxon>
        <taxon>Pimeliinae</taxon>
        <taxon>Asbolus</taxon>
    </lineage>
</organism>
<dbReference type="OrthoDB" id="6704538at2759"/>
<protein>
    <submittedName>
        <fullName evidence="5">Heat shock 70 kDa protein</fullName>
    </submittedName>
</protein>
<dbReference type="Gene3D" id="3.30.30.30">
    <property type="match status" value="1"/>
</dbReference>
<evidence type="ECO:0000313" key="5">
    <source>
        <dbReference type="EMBL" id="RZC32759.1"/>
    </source>
</evidence>
<dbReference type="InterPro" id="IPR043129">
    <property type="entry name" value="ATPase_NBD"/>
</dbReference>
<keyword evidence="5" id="KW-0346">Stress response</keyword>
<dbReference type="Pfam" id="PF00012">
    <property type="entry name" value="HSP70"/>
    <property type="match status" value="1"/>
</dbReference>
<dbReference type="FunFam" id="3.30.30.30:FF:000001">
    <property type="entry name" value="heat shock 70 kDa protein-like"/>
    <property type="match status" value="1"/>
</dbReference>
<dbReference type="PANTHER" id="PTHR19375">
    <property type="entry name" value="HEAT SHOCK PROTEIN 70KDA"/>
    <property type="match status" value="1"/>
</dbReference>
<dbReference type="FunFam" id="3.90.640.10:FF:000010">
    <property type="entry name" value="heat shock 70 kDa protein 14"/>
    <property type="match status" value="1"/>
</dbReference>
<dbReference type="Gene3D" id="3.30.420.40">
    <property type="match status" value="2"/>
</dbReference>
<dbReference type="SUPFAM" id="SSF53067">
    <property type="entry name" value="Actin-like ATPase domain"/>
    <property type="match status" value="2"/>
</dbReference>
<dbReference type="EMBL" id="QDEB01094713">
    <property type="protein sequence ID" value="RZC32759.1"/>
    <property type="molecule type" value="Genomic_DNA"/>
</dbReference>
<dbReference type="InterPro" id="IPR029047">
    <property type="entry name" value="HSP70_peptide-bd_sf"/>
</dbReference>
<dbReference type="GO" id="GO:0005524">
    <property type="term" value="F:ATP binding"/>
    <property type="evidence" value="ECO:0007669"/>
    <property type="project" value="UniProtKB-KW"/>
</dbReference>
<dbReference type="GO" id="GO:0006950">
    <property type="term" value="P:response to stress"/>
    <property type="evidence" value="ECO:0007669"/>
    <property type="project" value="UniProtKB-ARBA"/>
</dbReference>
<sequence>MADSRPEYGIYEIKRLVGRKFDDPHVQNNLQYFSFKVESESNEPVVSVEHQKQTLKKSPQELCTAILAKIKKDVESKLGRTIDKAVITVPAYFNVNQREVTLEAANMAGFTVLKLLNEPTAAALSYYLENDCEQENHSLVYDLGGGTFDVAILKRKSNNIDIICVDGDTHLGGQDFDNLIIDYVCEEVIKNYNYNPKKERRTMRRLQNQCEEAKKNLSVAEETTIVLYGFVKNHDVIEIPLTRTQFETMANKLFERTIEIVDNCLKSRDLQKASIKEVILSGGSTRIPKIQNMLSNYFEGKNLNKFVNPDECVAEGAALQAAMLSDNPRQEINKIRITDVTPLSLGLRNFVDVMTFLIKKNTPIPANETSTRVTVYDQQKSMTFDIYEGERLNARKNHYLGKMTITDITPAPPGQCEVIFTMSIDQNGILTIKAKEKYCDNIKDLKIVYTRGHRSDSEVKNALKDAVDHKEEDEHFKAFASQKEYVMNYCIRAIYNFENKQLVETCKDTYELCKEIKEKVEHMEIEDEQKLKLLKKEIQRRCDSVIQEHNFKFMPFIRI</sequence>
<gene>
    <name evidence="5" type="ORF">BDFB_012200</name>
</gene>
<name>A0A482VJV5_ASBVE</name>
<evidence type="ECO:0000313" key="6">
    <source>
        <dbReference type="Proteomes" id="UP000292052"/>
    </source>
</evidence>
<keyword evidence="3 4" id="KW-0067">ATP-binding</keyword>
<accession>A0A482VJV5</accession>
<keyword evidence="6" id="KW-1185">Reference proteome</keyword>
<dbReference type="Proteomes" id="UP000292052">
    <property type="component" value="Unassembled WGS sequence"/>
</dbReference>
<dbReference type="PRINTS" id="PR00301">
    <property type="entry name" value="HEATSHOCK70"/>
</dbReference>
<dbReference type="InterPro" id="IPR013126">
    <property type="entry name" value="Hsp_70_fam"/>
</dbReference>
<dbReference type="SUPFAM" id="SSF100920">
    <property type="entry name" value="Heat shock protein 70kD (HSP70), peptide-binding domain"/>
    <property type="match status" value="1"/>
</dbReference>
<dbReference type="AlphaFoldDB" id="A0A482VJV5"/>